<proteinExistence type="inferred from homology"/>
<reference evidence="8" key="1">
    <citation type="submission" date="2018-05" db="EMBL/GenBank/DDBJ databases">
        <authorList>
            <person name="Lanie J.A."/>
            <person name="Ng W.-L."/>
            <person name="Kazmierczak K.M."/>
            <person name="Andrzejewski T.M."/>
            <person name="Davidsen T.M."/>
            <person name="Wayne K.J."/>
            <person name="Tettelin H."/>
            <person name="Glass J.I."/>
            <person name="Rusch D."/>
            <person name="Podicherti R."/>
            <person name="Tsui H.-C.T."/>
            <person name="Winkler M.E."/>
        </authorList>
    </citation>
    <scope>NUCLEOTIDE SEQUENCE</scope>
</reference>
<dbReference type="InterPro" id="IPR000172">
    <property type="entry name" value="GMC_OxRdtase_N"/>
</dbReference>
<accession>A0A381UQQ9</accession>
<protein>
    <recommendedName>
        <fullName evidence="9">Glucose-methanol-choline oxidoreductase C-terminal domain-containing protein</fullName>
    </recommendedName>
</protein>
<dbReference type="GO" id="GO:0050660">
    <property type="term" value="F:flavin adenine dinucleotide binding"/>
    <property type="evidence" value="ECO:0007669"/>
    <property type="project" value="InterPro"/>
</dbReference>
<dbReference type="InterPro" id="IPR036188">
    <property type="entry name" value="FAD/NAD-bd_sf"/>
</dbReference>
<dbReference type="GO" id="GO:0016614">
    <property type="term" value="F:oxidoreductase activity, acting on CH-OH group of donors"/>
    <property type="evidence" value="ECO:0007669"/>
    <property type="project" value="InterPro"/>
</dbReference>
<dbReference type="EMBL" id="UINC01006935">
    <property type="protein sequence ID" value="SVA30505.1"/>
    <property type="molecule type" value="Genomic_DNA"/>
</dbReference>
<evidence type="ECO:0000256" key="3">
    <source>
        <dbReference type="ARBA" id="ARBA00022630"/>
    </source>
</evidence>
<dbReference type="PANTHER" id="PTHR42784">
    <property type="entry name" value="PYRANOSE 2-OXIDASE"/>
    <property type="match status" value="1"/>
</dbReference>
<evidence type="ECO:0008006" key="9">
    <source>
        <dbReference type="Google" id="ProtNLM"/>
    </source>
</evidence>
<dbReference type="Pfam" id="PF05199">
    <property type="entry name" value="GMC_oxred_C"/>
    <property type="match status" value="1"/>
</dbReference>
<gene>
    <name evidence="8" type="ORF">METZ01_LOCUS83359</name>
</gene>
<keyword evidence="4" id="KW-0274">FAD</keyword>
<evidence type="ECO:0000256" key="5">
    <source>
        <dbReference type="ARBA" id="ARBA00023002"/>
    </source>
</evidence>
<evidence type="ECO:0000259" key="6">
    <source>
        <dbReference type="Pfam" id="PF00732"/>
    </source>
</evidence>
<evidence type="ECO:0000259" key="7">
    <source>
        <dbReference type="Pfam" id="PF05199"/>
    </source>
</evidence>
<dbReference type="InterPro" id="IPR051473">
    <property type="entry name" value="P2Ox-like"/>
</dbReference>
<organism evidence="8">
    <name type="scientific">marine metagenome</name>
    <dbReference type="NCBI Taxonomy" id="408172"/>
    <lineage>
        <taxon>unclassified sequences</taxon>
        <taxon>metagenomes</taxon>
        <taxon>ecological metagenomes</taxon>
    </lineage>
</organism>
<name>A0A381UQQ9_9ZZZZ</name>
<evidence type="ECO:0000256" key="2">
    <source>
        <dbReference type="ARBA" id="ARBA00010790"/>
    </source>
</evidence>
<evidence type="ECO:0000256" key="4">
    <source>
        <dbReference type="ARBA" id="ARBA00022827"/>
    </source>
</evidence>
<dbReference type="Gene3D" id="3.50.50.60">
    <property type="entry name" value="FAD/NAD(P)-binding domain"/>
    <property type="match status" value="2"/>
</dbReference>
<feature type="domain" description="Glucose-methanol-choline oxidoreductase C-terminal" evidence="7">
    <location>
        <begin position="424"/>
        <end position="543"/>
    </location>
</feature>
<dbReference type="PANTHER" id="PTHR42784:SF1">
    <property type="entry name" value="PYRANOSE 2-OXIDASE"/>
    <property type="match status" value="1"/>
</dbReference>
<dbReference type="InterPro" id="IPR007867">
    <property type="entry name" value="GMC_OxRtase_C"/>
</dbReference>
<keyword evidence="3" id="KW-0285">Flavoprotein</keyword>
<comment type="cofactor">
    <cofactor evidence="1">
        <name>FAD</name>
        <dbReference type="ChEBI" id="CHEBI:57692"/>
    </cofactor>
</comment>
<evidence type="ECO:0000313" key="8">
    <source>
        <dbReference type="EMBL" id="SVA30505.1"/>
    </source>
</evidence>
<keyword evidence="5" id="KW-0560">Oxidoreductase</keyword>
<feature type="domain" description="Glucose-methanol-choline oxidoreductase N-terminal" evidence="6">
    <location>
        <begin position="7"/>
        <end position="334"/>
    </location>
</feature>
<comment type="similarity">
    <text evidence="2">Belongs to the GMC oxidoreductase family.</text>
</comment>
<dbReference type="Pfam" id="PF00732">
    <property type="entry name" value="GMC_oxred_N"/>
    <property type="match status" value="1"/>
</dbReference>
<dbReference type="AlphaFoldDB" id="A0A381UQQ9"/>
<evidence type="ECO:0000256" key="1">
    <source>
        <dbReference type="ARBA" id="ARBA00001974"/>
    </source>
</evidence>
<dbReference type="SUPFAM" id="SSF51905">
    <property type="entry name" value="FAD/NAD(P)-binding domain"/>
    <property type="match status" value="1"/>
</dbReference>
<sequence>MNHEFDAIVIGSGITGGWAAKELTEKGLKTLLIDRARMVEHQKDYPTEGKSSFNLPYRGMWPPSAEAKKRFTHSSVVTNPTNYHFFNDDRINPYVNNKEKPFWWVRADIFGGRSIVWGRQCYRWSDLDFGANKKDGNGIDWPIRYKDIEPWYSYVESFIGVQGEKLGLEHLPDGEFLPPMDLNIAEKHFKDKVEKQFQGRVVTIGRSANLTTSKPGQKRSKCMYRNQCDRGCSFGAYFSTQSSTLPAAVATGNLTIKTNSLVKSLEYDREKKRITGVKVIDTLSKKKTIYSSRIVFLCASAVSSTQILMCSRSDSMQYGLGNDDVLGRYLMDHTFGTGATGVLPGYTEYMEYGRRPTGMYIPRFRNINNKETRSKFVRGYNFQSWNGGRKPTTDYSGFGKNLKEKLRIPGPWTLPLYAFCEVLPSKENRMFLDKRKKDRFGIPLVNFDFAFKENEFNMLDDATDQAVKMLKSAGCIDINVRPNVSPPGTGIHEMGGARMGNNPEESVVNRWNQHHHASNLFITDGAAMTSASCVNPSITYMAFTARAANHAVDLIKTHNI</sequence>
<dbReference type="SUPFAM" id="SSF54373">
    <property type="entry name" value="FAD-linked reductases, C-terminal domain"/>
    <property type="match status" value="1"/>
</dbReference>